<evidence type="ECO:0000256" key="3">
    <source>
        <dbReference type="ARBA" id="ARBA00022692"/>
    </source>
</evidence>
<reference evidence="11 12" key="1">
    <citation type="journal article" date="2017" name="Nature">
        <title>The Apostasia genome and the evolution of orchids.</title>
        <authorList>
            <person name="Zhang G.Q."/>
            <person name="Liu K.W."/>
            <person name="Li Z."/>
            <person name="Lohaus R."/>
            <person name="Hsiao Y.Y."/>
            <person name="Niu S.C."/>
            <person name="Wang J.Y."/>
            <person name="Lin Y.C."/>
            <person name="Xu Q."/>
            <person name="Chen L.J."/>
            <person name="Yoshida K."/>
            <person name="Fujiwara S."/>
            <person name="Wang Z.W."/>
            <person name="Zhang Y.Q."/>
            <person name="Mitsuda N."/>
            <person name="Wang M."/>
            <person name="Liu G.H."/>
            <person name="Pecoraro L."/>
            <person name="Huang H.X."/>
            <person name="Xiao X.J."/>
            <person name="Lin M."/>
            <person name="Wu X.Y."/>
            <person name="Wu W.L."/>
            <person name="Chen Y.Y."/>
            <person name="Chang S.B."/>
            <person name="Sakamoto S."/>
            <person name="Ohme-Takagi M."/>
            <person name="Yagi M."/>
            <person name="Zeng S.J."/>
            <person name="Shen C.Y."/>
            <person name="Yeh C.M."/>
            <person name="Luo Y.B."/>
            <person name="Tsai W.C."/>
            <person name="Van de Peer Y."/>
            <person name="Liu Z.J."/>
        </authorList>
    </citation>
    <scope>NUCLEOTIDE SEQUENCE [LARGE SCALE GENOMIC DNA]</scope>
    <source>
        <strain evidence="12">cv. Shenzhen</strain>
        <tissue evidence="11">Stem</tissue>
    </source>
</reference>
<feature type="domain" description="Trichome birefringence-like C-terminal" evidence="9">
    <location>
        <begin position="79"/>
        <end position="338"/>
    </location>
</feature>
<keyword evidence="4" id="KW-0735">Signal-anchor</keyword>
<keyword evidence="3" id="KW-0812">Transmembrane</keyword>
<evidence type="ECO:0000256" key="6">
    <source>
        <dbReference type="ARBA" id="ARBA00023034"/>
    </source>
</evidence>
<keyword evidence="7" id="KW-0472">Membrane</keyword>
<dbReference type="InterPro" id="IPR029962">
    <property type="entry name" value="TBL"/>
</dbReference>
<dbReference type="GO" id="GO:1990538">
    <property type="term" value="F:xylan O-acetyltransferase activity"/>
    <property type="evidence" value="ECO:0007669"/>
    <property type="project" value="UniProtKB-ARBA"/>
</dbReference>
<dbReference type="AlphaFoldDB" id="A0A2I0B9F4"/>
<feature type="domain" description="Trichome birefringence-like N-terminal" evidence="10">
    <location>
        <begin position="24"/>
        <end position="73"/>
    </location>
</feature>
<evidence type="ECO:0000256" key="7">
    <source>
        <dbReference type="ARBA" id="ARBA00023136"/>
    </source>
</evidence>
<organism evidence="11 12">
    <name type="scientific">Apostasia shenzhenica</name>
    <dbReference type="NCBI Taxonomy" id="1088818"/>
    <lineage>
        <taxon>Eukaryota</taxon>
        <taxon>Viridiplantae</taxon>
        <taxon>Streptophyta</taxon>
        <taxon>Embryophyta</taxon>
        <taxon>Tracheophyta</taxon>
        <taxon>Spermatophyta</taxon>
        <taxon>Magnoliopsida</taxon>
        <taxon>Liliopsida</taxon>
        <taxon>Asparagales</taxon>
        <taxon>Orchidaceae</taxon>
        <taxon>Apostasioideae</taxon>
        <taxon>Apostasia</taxon>
    </lineage>
</organism>
<dbReference type="Pfam" id="PF13839">
    <property type="entry name" value="PC-Esterase"/>
    <property type="match status" value="1"/>
</dbReference>
<keyword evidence="8" id="KW-0732">Signal</keyword>
<dbReference type="Pfam" id="PF14416">
    <property type="entry name" value="PMR5N"/>
    <property type="match status" value="1"/>
</dbReference>
<dbReference type="Proteomes" id="UP000236161">
    <property type="component" value="Unassembled WGS sequence"/>
</dbReference>
<evidence type="ECO:0000256" key="8">
    <source>
        <dbReference type="SAM" id="SignalP"/>
    </source>
</evidence>
<evidence type="ECO:0000256" key="2">
    <source>
        <dbReference type="ARBA" id="ARBA00007727"/>
    </source>
</evidence>
<evidence type="ECO:0000313" key="11">
    <source>
        <dbReference type="EMBL" id="PKA64435.1"/>
    </source>
</evidence>
<evidence type="ECO:0000259" key="9">
    <source>
        <dbReference type="Pfam" id="PF13839"/>
    </source>
</evidence>
<evidence type="ECO:0000256" key="5">
    <source>
        <dbReference type="ARBA" id="ARBA00022989"/>
    </source>
</evidence>
<proteinExistence type="inferred from homology"/>
<evidence type="ECO:0000256" key="4">
    <source>
        <dbReference type="ARBA" id="ARBA00022968"/>
    </source>
</evidence>
<dbReference type="InterPro" id="IPR026057">
    <property type="entry name" value="TBL_C"/>
</dbReference>
<sequence length="342" mass="38244">MATGGRLCFLLVALAAAGGSAAEGCDPYAGSWVVEASYPLYDPAKCPFVRKEFDCVRYGRPDKGYLKYRWEAAGGGCELPEFDGLHLLGRWRGKRVMFVGDSLSLNMYDSLLCLLHAADPRGRISSAAAGVRFEDFNVTISYYLSHYLVDIVSEKIGRVLKLDSIKGGRDWVNADVLIFNTWHWWPRRGLSQPWDYIQVGGVVLKDMDRTVAFSKALGTWVKWVRSNIDPNTQKVFYQGVSPSHYHGNEWGESIGKSCVGQTEPVKGSYYPNEPLPQEEIVKDIMTKIPLVSLLDITLLSQLRKDAHPSKYSGIQANPDCSHWCLPGLPDTWNILLYASIIN</sequence>
<comment type="subcellular location">
    <subcellularLocation>
        <location evidence="1">Golgi apparatus membrane</location>
        <topology evidence="1">Single-pass type II membrane protein</topology>
    </subcellularLocation>
</comment>
<dbReference type="PANTHER" id="PTHR32285:SF177">
    <property type="entry name" value="OS01G0217000 PROTEIN"/>
    <property type="match status" value="1"/>
</dbReference>
<keyword evidence="12" id="KW-1185">Reference proteome</keyword>
<dbReference type="InterPro" id="IPR025846">
    <property type="entry name" value="TBL_N"/>
</dbReference>
<feature type="signal peptide" evidence="8">
    <location>
        <begin position="1"/>
        <end position="22"/>
    </location>
</feature>
<dbReference type="EMBL" id="KZ451903">
    <property type="protein sequence ID" value="PKA64435.1"/>
    <property type="molecule type" value="Genomic_DNA"/>
</dbReference>
<dbReference type="PANTHER" id="PTHR32285">
    <property type="entry name" value="PROTEIN TRICHOME BIREFRINGENCE-LIKE 9-RELATED"/>
    <property type="match status" value="1"/>
</dbReference>
<name>A0A2I0B9F4_9ASPA</name>
<keyword evidence="6" id="KW-0333">Golgi apparatus</keyword>
<evidence type="ECO:0000313" key="12">
    <source>
        <dbReference type="Proteomes" id="UP000236161"/>
    </source>
</evidence>
<comment type="similarity">
    <text evidence="2">Belongs to the PC-esterase family. TBL subfamily.</text>
</comment>
<keyword evidence="5" id="KW-1133">Transmembrane helix</keyword>
<feature type="chain" id="PRO_5014144279" evidence="8">
    <location>
        <begin position="23"/>
        <end position="342"/>
    </location>
</feature>
<dbReference type="GO" id="GO:0000139">
    <property type="term" value="C:Golgi membrane"/>
    <property type="evidence" value="ECO:0007669"/>
    <property type="project" value="UniProtKB-SubCell"/>
</dbReference>
<evidence type="ECO:0000256" key="1">
    <source>
        <dbReference type="ARBA" id="ARBA00004323"/>
    </source>
</evidence>
<protein>
    <submittedName>
        <fullName evidence="11">Uncharacterized protein</fullName>
    </submittedName>
</protein>
<evidence type="ECO:0000259" key="10">
    <source>
        <dbReference type="Pfam" id="PF14416"/>
    </source>
</evidence>
<accession>A0A2I0B9F4</accession>
<gene>
    <name evidence="11" type="ORF">AXF42_Ash007180</name>
</gene>
<dbReference type="OrthoDB" id="630188at2759"/>